<proteinExistence type="predicted"/>
<dbReference type="EMBL" id="AOSK01000030">
    <property type="protein sequence ID" value="EYD77374.1"/>
    <property type="molecule type" value="Genomic_DNA"/>
</dbReference>
<sequence length="117" mass="12759">MDLQPVLARGARPPHRQRRRAQGLPDQARDAQPRRQSRATLARHPALTAVGCASAHHTRAPFKRSPGVSRRRCVLARTAPAAQDGPDSERQAVRASTLPTRATQHPRRADFPAGSAL</sequence>
<keyword evidence="3" id="KW-1185">Reference proteome</keyword>
<name>A0A017HUD8_9RHOB</name>
<organism evidence="2 3">
    <name type="scientific">Rubellimicrobium mesophilum DSM 19309</name>
    <dbReference type="NCBI Taxonomy" id="442562"/>
    <lineage>
        <taxon>Bacteria</taxon>
        <taxon>Pseudomonadati</taxon>
        <taxon>Pseudomonadota</taxon>
        <taxon>Alphaproteobacteria</taxon>
        <taxon>Rhodobacterales</taxon>
        <taxon>Roseobacteraceae</taxon>
        <taxon>Rubellimicrobium</taxon>
    </lineage>
</organism>
<dbReference type="STRING" id="442562.Rumeso_01081"/>
<feature type="compositionally biased region" description="Basic residues" evidence="1">
    <location>
        <begin position="12"/>
        <end position="21"/>
    </location>
</feature>
<evidence type="ECO:0000256" key="1">
    <source>
        <dbReference type="SAM" id="MobiDB-lite"/>
    </source>
</evidence>
<evidence type="ECO:0000313" key="2">
    <source>
        <dbReference type="EMBL" id="EYD77374.1"/>
    </source>
</evidence>
<dbReference type="HOGENOM" id="CLU_2083119_0_0_5"/>
<accession>A0A017HUD8</accession>
<reference evidence="2 3" key="1">
    <citation type="submission" date="2013-02" db="EMBL/GenBank/DDBJ databases">
        <authorList>
            <person name="Fiebig A."/>
            <person name="Goeker M."/>
            <person name="Klenk H.-P.P."/>
        </authorList>
    </citation>
    <scope>NUCLEOTIDE SEQUENCE [LARGE SCALE GENOMIC DNA]</scope>
    <source>
        <strain evidence="2 3">DSM 19309</strain>
    </source>
</reference>
<gene>
    <name evidence="2" type="ORF">Rumeso_01081</name>
</gene>
<comment type="caution">
    <text evidence="2">The sequence shown here is derived from an EMBL/GenBank/DDBJ whole genome shotgun (WGS) entry which is preliminary data.</text>
</comment>
<feature type="region of interest" description="Disordered" evidence="1">
    <location>
        <begin position="1"/>
        <end position="117"/>
    </location>
</feature>
<dbReference type="AlphaFoldDB" id="A0A017HUD8"/>
<dbReference type="Proteomes" id="UP000019666">
    <property type="component" value="Unassembled WGS sequence"/>
</dbReference>
<evidence type="ECO:0000313" key="3">
    <source>
        <dbReference type="Proteomes" id="UP000019666"/>
    </source>
</evidence>
<protein>
    <submittedName>
        <fullName evidence="2">Uncharacterized protein</fullName>
    </submittedName>
</protein>